<evidence type="ECO:0000313" key="2">
    <source>
        <dbReference type="Proteomes" id="UP000075901"/>
    </source>
</evidence>
<reference evidence="2" key="1">
    <citation type="submission" date="2013-09" db="EMBL/GenBank/DDBJ databases">
        <title>The Genome Sequence of Anopheles maculatus species B.</title>
        <authorList>
            <consortium name="The Broad Institute Genomics Platform"/>
            <person name="Neafsey D.E."/>
            <person name="Besansky N."/>
            <person name="Howell P."/>
            <person name="Walton C."/>
            <person name="Young S.K."/>
            <person name="Zeng Q."/>
            <person name="Gargeya S."/>
            <person name="Fitzgerald M."/>
            <person name="Haas B."/>
            <person name="Abouelleil A."/>
            <person name="Allen A.W."/>
            <person name="Alvarado L."/>
            <person name="Arachchi H.M."/>
            <person name="Berlin A.M."/>
            <person name="Chapman S.B."/>
            <person name="Gainer-Dewar J."/>
            <person name="Goldberg J."/>
            <person name="Griggs A."/>
            <person name="Gujja S."/>
            <person name="Hansen M."/>
            <person name="Howarth C."/>
            <person name="Imamovic A."/>
            <person name="Ireland A."/>
            <person name="Larimer J."/>
            <person name="McCowan C."/>
            <person name="Murphy C."/>
            <person name="Pearson M."/>
            <person name="Poon T.W."/>
            <person name="Priest M."/>
            <person name="Roberts A."/>
            <person name="Saif S."/>
            <person name="Shea T."/>
            <person name="Sisk P."/>
            <person name="Sykes S."/>
            <person name="Wortman J."/>
            <person name="Nusbaum C."/>
            <person name="Birren B."/>
        </authorList>
    </citation>
    <scope>NUCLEOTIDE SEQUENCE [LARGE SCALE GENOMIC DNA]</scope>
    <source>
        <strain evidence="2">maculatus3</strain>
    </source>
</reference>
<reference evidence="1" key="2">
    <citation type="submission" date="2020-05" db="UniProtKB">
        <authorList>
            <consortium name="EnsemblMetazoa"/>
        </authorList>
    </citation>
    <scope>IDENTIFICATION</scope>
    <source>
        <strain evidence="1">maculatus3</strain>
    </source>
</reference>
<keyword evidence="2" id="KW-1185">Reference proteome</keyword>
<dbReference type="AlphaFoldDB" id="A0A182TCN4"/>
<name>A0A182TCN4_9DIPT</name>
<organism evidence="1 2">
    <name type="scientific">Anopheles maculatus</name>
    <dbReference type="NCBI Taxonomy" id="74869"/>
    <lineage>
        <taxon>Eukaryota</taxon>
        <taxon>Metazoa</taxon>
        <taxon>Ecdysozoa</taxon>
        <taxon>Arthropoda</taxon>
        <taxon>Hexapoda</taxon>
        <taxon>Insecta</taxon>
        <taxon>Pterygota</taxon>
        <taxon>Neoptera</taxon>
        <taxon>Endopterygota</taxon>
        <taxon>Diptera</taxon>
        <taxon>Nematocera</taxon>
        <taxon>Culicoidea</taxon>
        <taxon>Culicidae</taxon>
        <taxon>Anophelinae</taxon>
        <taxon>Anopheles</taxon>
        <taxon>Anopheles maculatus group</taxon>
    </lineage>
</organism>
<evidence type="ECO:0000313" key="1">
    <source>
        <dbReference type="EnsemblMetazoa" id="AMAM024207-PA"/>
    </source>
</evidence>
<proteinExistence type="predicted"/>
<dbReference type="VEuPathDB" id="VectorBase:AMAM024207"/>
<protein>
    <submittedName>
        <fullName evidence="1">Uncharacterized protein</fullName>
    </submittedName>
</protein>
<accession>A0A182TCN4</accession>
<dbReference type="Proteomes" id="UP000075901">
    <property type="component" value="Unassembled WGS sequence"/>
</dbReference>
<sequence>MFKGEQTELWNKIVAATFRGCTNTAARTCSESNLLLQLLIRHRKYPNISFLNGTVLEAFYTYAVEKTNNNVGTILSILDTVGNVECLGSVDGVLAKLFNYLYPQTRETKSKAILHVKERLSAKLLAQISILCVVTKRSASEQQDQVRKIDKAQQVFLQENLYQEQDEQLQALEQSLRLHSLEELMKVEDYPMQKKGLQPPERIYYNINDALFARLCELVKFDKHILPDDNHFLVDGLISICYDLELYLQMLNVLLLHEAYNEQQCSKSPLYKKVLLKFDQLNTGFKRLLQDTSLTENKTHSIADRLLALVRGPYHPSIVKLLQKTEHTMIL</sequence>
<dbReference type="EnsemblMetazoa" id="AMAM024207-RA">
    <property type="protein sequence ID" value="AMAM024207-PA"/>
    <property type="gene ID" value="AMAM024207"/>
</dbReference>